<comment type="caution">
    <text evidence="7">The sequence shown here is derived from an EMBL/GenBank/DDBJ whole genome shotgun (WGS) entry which is preliminary data.</text>
</comment>
<dbReference type="EC" id="3.5.1.41" evidence="4"/>
<evidence type="ECO:0000313" key="7">
    <source>
        <dbReference type="EMBL" id="TRX88797.1"/>
    </source>
</evidence>
<keyword evidence="8" id="KW-1185">Reference proteome</keyword>
<evidence type="ECO:0000313" key="8">
    <source>
        <dbReference type="Proteomes" id="UP000319160"/>
    </source>
</evidence>
<dbReference type="GO" id="GO:0004099">
    <property type="term" value="F:chitin deacetylase activity"/>
    <property type="evidence" value="ECO:0007669"/>
    <property type="project" value="UniProtKB-EC"/>
</dbReference>
<comment type="catalytic activity">
    <reaction evidence="5">
        <text>[(1-&gt;4)-N-acetyl-beta-D-glucosaminyl](n) + n H2O = chitosan + n acetate</text>
        <dbReference type="Rhea" id="RHEA:10464"/>
        <dbReference type="Rhea" id="RHEA-COMP:9593"/>
        <dbReference type="Rhea" id="RHEA-COMP:9597"/>
        <dbReference type="ChEBI" id="CHEBI:15377"/>
        <dbReference type="ChEBI" id="CHEBI:17029"/>
        <dbReference type="ChEBI" id="CHEBI:30089"/>
        <dbReference type="ChEBI" id="CHEBI:57704"/>
        <dbReference type="EC" id="3.5.1.41"/>
    </reaction>
    <physiologicalReaction direction="left-to-right" evidence="5">
        <dbReference type="Rhea" id="RHEA:10465"/>
    </physiologicalReaction>
</comment>
<evidence type="ECO:0000256" key="5">
    <source>
        <dbReference type="ARBA" id="ARBA00048494"/>
    </source>
</evidence>
<keyword evidence="2" id="KW-0146">Chitin degradation</keyword>
<dbReference type="SUPFAM" id="SSF88713">
    <property type="entry name" value="Glycoside hydrolase/deacetylase"/>
    <property type="match status" value="1"/>
</dbReference>
<keyword evidence="2" id="KW-0624">Polysaccharide degradation</keyword>
<dbReference type="GO" id="GO:0006032">
    <property type="term" value="P:chitin catabolic process"/>
    <property type="evidence" value="ECO:0007669"/>
    <property type="project" value="UniProtKB-KW"/>
</dbReference>
<dbReference type="InterPro" id="IPR002509">
    <property type="entry name" value="NODB_dom"/>
</dbReference>
<protein>
    <recommendedName>
        <fullName evidence="4">chitin deacetylase</fullName>
        <ecNumber evidence="4">3.5.1.41</ecNumber>
    </recommendedName>
</protein>
<evidence type="ECO:0000256" key="4">
    <source>
        <dbReference type="ARBA" id="ARBA00024056"/>
    </source>
</evidence>
<evidence type="ECO:0000256" key="1">
    <source>
        <dbReference type="ARBA" id="ARBA00001941"/>
    </source>
</evidence>
<keyword evidence="3" id="KW-0170">Cobalt</keyword>
<comment type="cofactor">
    <cofactor evidence="1">
        <name>Co(2+)</name>
        <dbReference type="ChEBI" id="CHEBI:48828"/>
    </cofactor>
</comment>
<dbReference type="InterPro" id="IPR011330">
    <property type="entry name" value="Glyco_hydro/deAcase_b/a-brl"/>
</dbReference>
<dbReference type="GO" id="GO:0009272">
    <property type="term" value="P:fungal-type cell wall biogenesis"/>
    <property type="evidence" value="ECO:0007669"/>
    <property type="project" value="UniProtKB-ARBA"/>
</dbReference>
<name>A0A553HLK5_9PEZI</name>
<proteinExistence type="predicted"/>
<gene>
    <name evidence="7" type="ORF">FHL15_010256</name>
</gene>
<feature type="domain" description="NodB homology" evidence="6">
    <location>
        <begin position="33"/>
        <end position="274"/>
    </location>
</feature>
<organism evidence="7 8">
    <name type="scientific">Xylaria flabelliformis</name>
    <dbReference type="NCBI Taxonomy" id="2512241"/>
    <lineage>
        <taxon>Eukaryota</taxon>
        <taxon>Fungi</taxon>
        <taxon>Dikarya</taxon>
        <taxon>Ascomycota</taxon>
        <taxon>Pezizomycotina</taxon>
        <taxon>Sordariomycetes</taxon>
        <taxon>Xylariomycetidae</taxon>
        <taxon>Xylariales</taxon>
        <taxon>Xylariaceae</taxon>
        <taxon>Xylaria</taxon>
    </lineage>
</organism>
<dbReference type="OrthoDB" id="3162524at2759"/>
<sequence>MSTEKHGVWPNGARAAIALTLDNMGEAADLDRGLWPSTEPVGSHFSVVKIIPQILALLEKHDIHVTYFIESWNLSVYPETVDVIARAGHEIAWHAWRHEAWSELDESAEQINFRRSFGDEGLEGYFQKHRSGPVDQYRGFRPPGGLIHGERTLKLCRKYHLDYISPAAEQAAMVKTSPNDDLIAILPFRWTTVDALYYMETFGKLRKLKGFPSEKPLTPTELMQKYVDQINETIEHGGFLSLLFHPFLTTSSERLEAMEVVIKYLARKRDEGIIWLARCQDIAAHLHDHPNTVGEDPIWDVTLK</sequence>
<reference evidence="8" key="1">
    <citation type="submission" date="2019-06" db="EMBL/GenBank/DDBJ databases">
        <title>Draft genome sequence of the griseofulvin-producing fungus Xylaria cubensis strain G536.</title>
        <authorList>
            <person name="Mead M.E."/>
            <person name="Raja H.A."/>
            <person name="Steenwyk J.L."/>
            <person name="Knowles S.L."/>
            <person name="Oberlies N.H."/>
            <person name="Rokas A."/>
        </authorList>
    </citation>
    <scope>NUCLEOTIDE SEQUENCE [LARGE SCALE GENOMIC DNA]</scope>
    <source>
        <strain evidence="8">G536</strain>
    </source>
</reference>
<dbReference type="STRING" id="2512241.A0A553HLK5"/>
<evidence type="ECO:0000259" key="6">
    <source>
        <dbReference type="PROSITE" id="PS51677"/>
    </source>
</evidence>
<evidence type="ECO:0000256" key="2">
    <source>
        <dbReference type="ARBA" id="ARBA00023024"/>
    </source>
</evidence>
<dbReference type="Proteomes" id="UP000319160">
    <property type="component" value="Unassembled WGS sequence"/>
</dbReference>
<dbReference type="EMBL" id="VFLP01000079">
    <property type="protein sequence ID" value="TRX88797.1"/>
    <property type="molecule type" value="Genomic_DNA"/>
</dbReference>
<accession>A0A553HLK5</accession>
<evidence type="ECO:0000256" key="3">
    <source>
        <dbReference type="ARBA" id="ARBA00023285"/>
    </source>
</evidence>
<dbReference type="PROSITE" id="PS51677">
    <property type="entry name" value="NODB"/>
    <property type="match status" value="1"/>
</dbReference>
<dbReference type="Pfam" id="PF01522">
    <property type="entry name" value="Polysacc_deac_1"/>
    <property type="match status" value="1"/>
</dbReference>
<dbReference type="GO" id="GO:0005975">
    <property type="term" value="P:carbohydrate metabolic process"/>
    <property type="evidence" value="ECO:0007669"/>
    <property type="project" value="InterPro"/>
</dbReference>
<dbReference type="Gene3D" id="3.20.20.370">
    <property type="entry name" value="Glycoside hydrolase/deacetylase"/>
    <property type="match status" value="1"/>
</dbReference>
<keyword evidence="2" id="KW-0119">Carbohydrate metabolism</keyword>
<dbReference type="InterPro" id="IPR050248">
    <property type="entry name" value="Polysacc_deacetylase_ArnD"/>
</dbReference>
<dbReference type="PANTHER" id="PTHR10587">
    <property type="entry name" value="GLYCOSYL TRANSFERASE-RELATED"/>
    <property type="match status" value="1"/>
</dbReference>
<dbReference type="AlphaFoldDB" id="A0A553HLK5"/>